<feature type="domain" description="Histidine kinase" evidence="8">
    <location>
        <begin position="228"/>
        <end position="450"/>
    </location>
</feature>
<evidence type="ECO:0000259" key="8">
    <source>
        <dbReference type="PROSITE" id="PS50109"/>
    </source>
</evidence>
<feature type="transmembrane region" description="Helical" evidence="7">
    <location>
        <begin position="189"/>
        <end position="213"/>
    </location>
</feature>
<evidence type="ECO:0000256" key="6">
    <source>
        <dbReference type="ARBA" id="ARBA00023012"/>
    </source>
</evidence>
<dbReference type="CDD" id="cd00075">
    <property type="entry name" value="HATPase"/>
    <property type="match status" value="1"/>
</dbReference>
<comment type="catalytic activity">
    <reaction evidence="1">
        <text>ATP + protein L-histidine = ADP + protein N-phospho-L-histidine.</text>
        <dbReference type="EC" id="2.7.13.3"/>
    </reaction>
</comment>
<dbReference type="InterPro" id="IPR005467">
    <property type="entry name" value="His_kinase_dom"/>
</dbReference>
<evidence type="ECO:0000313" key="10">
    <source>
        <dbReference type="Proteomes" id="UP000481033"/>
    </source>
</evidence>
<dbReference type="PROSITE" id="PS50109">
    <property type="entry name" value="HIS_KIN"/>
    <property type="match status" value="1"/>
</dbReference>
<dbReference type="InterPro" id="IPR003661">
    <property type="entry name" value="HisK_dim/P_dom"/>
</dbReference>
<gene>
    <name evidence="9" type="ORF">DXZ20_15915</name>
</gene>
<evidence type="ECO:0000256" key="1">
    <source>
        <dbReference type="ARBA" id="ARBA00000085"/>
    </source>
</evidence>
<evidence type="ECO:0000256" key="2">
    <source>
        <dbReference type="ARBA" id="ARBA00012438"/>
    </source>
</evidence>
<feature type="transmembrane region" description="Helical" evidence="7">
    <location>
        <begin position="12"/>
        <end position="32"/>
    </location>
</feature>
<keyword evidence="3" id="KW-0597">Phosphoprotein</keyword>
<protein>
    <recommendedName>
        <fullName evidence="2">histidine kinase</fullName>
        <ecNumber evidence="2">2.7.13.3</ecNumber>
    </recommendedName>
</protein>
<evidence type="ECO:0000256" key="3">
    <source>
        <dbReference type="ARBA" id="ARBA00022553"/>
    </source>
</evidence>
<dbReference type="InterPro" id="IPR004358">
    <property type="entry name" value="Sig_transdc_His_kin-like_C"/>
</dbReference>
<keyword evidence="6" id="KW-0902">Two-component regulatory system</keyword>
<keyword evidence="10" id="KW-1185">Reference proteome</keyword>
<keyword evidence="5 9" id="KW-0418">Kinase</keyword>
<sequence length="458" mass="50987">MFQTTRRRLALWYTAITGILLILFASGVYFYVRNTLVERVDDTLNHVVEVVQRSLVIEAAAPSSGRVLTAAGVKGQAPLQVNVEDSFRDNAQTLEDDHIDIEWFGPNGQLQWSTLSVPSNLPLQVNAAGETVHLRHRSNNGQNDGEDTDQVLRQISRRVQINNQVLGYLRVSHPWFEVSKPSRQLVIDLSVWSGLVMVATGTIGWLLSGLAMAPVRQSYQQLKQFTADASHELRNPIAVIQTNVQVALADPEPDVEFQHSQLQVVERLTRRLGRLVDNLLFLARQDGGLIPMQWEHLDLNKLLLDVIEEQSLVAQGQGLDLIYNPMPSEVSMPGDRDQLIRLFTNLISNAIQYTPEGKVTVTLDTTHWQGQEASKVTVCDTGIGISKELQPQVFDRFYRVDKARSRRDGAGSGLGLAIAKAIITNHQGRIQLESQTGQGTTVTATLPCHIKSEFIKPD</sequence>
<dbReference type="GO" id="GO:0000155">
    <property type="term" value="F:phosphorelay sensor kinase activity"/>
    <property type="evidence" value="ECO:0007669"/>
    <property type="project" value="InterPro"/>
</dbReference>
<keyword evidence="7" id="KW-0472">Membrane</keyword>
<keyword evidence="7" id="KW-1133">Transmembrane helix</keyword>
<dbReference type="PANTHER" id="PTHR43711">
    <property type="entry name" value="TWO-COMPONENT HISTIDINE KINASE"/>
    <property type="match status" value="1"/>
</dbReference>
<evidence type="ECO:0000256" key="5">
    <source>
        <dbReference type="ARBA" id="ARBA00022777"/>
    </source>
</evidence>
<dbReference type="EC" id="2.7.13.3" evidence="2"/>
<dbReference type="SUPFAM" id="SSF47384">
    <property type="entry name" value="Homodimeric domain of signal transducing histidine kinase"/>
    <property type="match status" value="1"/>
</dbReference>
<proteinExistence type="predicted"/>
<dbReference type="AlphaFoldDB" id="A0A6M0RLS3"/>
<keyword evidence="4" id="KW-0808">Transferase</keyword>
<evidence type="ECO:0000256" key="7">
    <source>
        <dbReference type="SAM" id="Phobius"/>
    </source>
</evidence>
<reference evidence="9 10" key="1">
    <citation type="journal article" date="2020" name="Microb. Ecol.">
        <title>Ecogenomics of the Marine Benthic Filamentous Cyanobacterium Adonisia.</title>
        <authorList>
            <person name="Walter J.M."/>
            <person name="Coutinho F.H."/>
            <person name="Leomil L."/>
            <person name="Hargreaves P.I."/>
            <person name="Campeao M.E."/>
            <person name="Vieira V.V."/>
            <person name="Silva B.S."/>
            <person name="Fistarol G.O."/>
            <person name="Salomon P.S."/>
            <person name="Sawabe T."/>
            <person name="Mino S."/>
            <person name="Hosokawa M."/>
            <person name="Miyashita H."/>
            <person name="Maruyama F."/>
            <person name="van Verk M.C."/>
            <person name="Dutilh B.E."/>
            <person name="Thompson C.C."/>
            <person name="Thompson F.L."/>
        </authorList>
    </citation>
    <scope>NUCLEOTIDE SEQUENCE [LARGE SCALE GENOMIC DNA]</scope>
    <source>
        <strain evidence="9 10">CCMR0081</strain>
    </source>
</reference>
<organism evidence="9 10">
    <name type="scientific">Adonisia turfae CCMR0081</name>
    <dbReference type="NCBI Taxonomy" id="2292702"/>
    <lineage>
        <taxon>Bacteria</taxon>
        <taxon>Bacillati</taxon>
        <taxon>Cyanobacteriota</taxon>
        <taxon>Adonisia</taxon>
        <taxon>Adonisia turfae</taxon>
    </lineage>
</organism>
<dbReference type="Proteomes" id="UP000481033">
    <property type="component" value="Unassembled WGS sequence"/>
</dbReference>
<accession>A0A6M0RLS3</accession>
<dbReference type="InterPro" id="IPR003594">
    <property type="entry name" value="HATPase_dom"/>
</dbReference>
<evidence type="ECO:0000313" key="9">
    <source>
        <dbReference type="EMBL" id="NEZ57136.1"/>
    </source>
</evidence>
<dbReference type="InterPro" id="IPR036097">
    <property type="entry name" value="HisK_dim/P_sf"/>
</dbReference>
<name>A0A6M0RLS3_9CYAN</name>
<dbReference type="EMBL" id="QXHD01000004">
    <property type="protein sequence ID" value="NEZ57136.1"/>
    <property type="molecule type" value="Genomic_DNA"/>
</dbReference>
<dbReference type="CDD" id="cd00082">
    <property type="entry name" value="HisKA"/>
    <property type="match status" value="1"/>
</dbReference>
<dbReference type="Gene3D" id="1.10.287.130">
    <property type="match status" value="1"/>
</dbReference>
<dbReference type="PRINTS" id="PR00344">
    <property type="entry name" value="BCTRLSENSOR"/>
</dbReference>
<dbReference type="SMART" id="SM00388">
    <property type="entry name" value="HisKA"/>
    <property type="match status" value="1"/>
</dbReference>
<dbReference type="Gene3D" id="3.30.565.10">
    <property type="entry name" value="Histidine kinase-like ATPase, C-terminal domain"/>
    <property type="match status" value="1"/>
</dbReference>
<dbReference type="Pfam" id="PF00512">
    <property type="entry name" value="HisKA"/>
    <property type="match status" value="1"/>
</dbReference>
<evidence type="ECO:0000256" key="4">
    <source>
        <dbReference type="ARBA" id="ARBA00022679"/>
    </source>
</evidence>
<dbReference type="SMART" id="SM00387">
    <property type="entry name" value="HATPase_c"/>
    <property type="match status" value="1"/>
</dbReference>
<dbReference type="InterPro" id="IPR050736">
    <property type="entry name" value="Sensor_HK_Regulatory"/>
</dbReference>
<dbReference type="RefSeq" id="WP_163699183.1">
    <property type="nucleotide sequence ID" value="NZ_QXHD01000004.1"/>
</dbReference>
<dbReference type="SUPFAM" id="SSF55874">
    <property type="entry name" value="ATPase domain of HSP90 chaperone/DNA topoisomerase II/histidine kinase"/>
    <property type="match status" value="1"/>
</dbReference>
<keyword evidence="7" id="KW-0812">Transmembrane</keyword>
<comment type="caution">
    <text evidence="9">The sequence shown here is derived from an EMBL/GenBank/DDBJ whole genome shotgun (WGS) entry which is preliminary data.</text>
</comment>
<dbReference type="FunFam" id="3.30.565.10:FF:000006">
    <property type="entry name" value="Sensor histidine kinase WalK"/>
    <property type="match status" value="1"/>
</dbReference>
<dbReference type="PANTHER" id="PTHR43711:SF1">
    <property type="entry name" value="HISTIDINE KINASE 1"/>
    <property type="match status" value="1"/>
</dbReference>
<dbReference type="InterPro" id="IPR036890">
    <property type="entry name" value="HATPase_C_sf"/>
</dbReference>
<dbReference type="Pfam" id="PF02518">
    <property type="entry name" value="HATPase_c"/>
    <property type="match status" value="1"/>
</dbReference>